<reference evidence="2 3" key="1">
    <citation type="submission" date="2020-08" db="EMBL/GenBank/DDBJ databases">
        <authorList>
            <person name="Koutsovoulos G."/>
            <person name="Danchin GJ E."/>
        </authorList>
    </citation>
    <scope>NUCLEOTIDE SEQUENCE [LARGE SCALE GENOMIC DNA]</scope>
</reference>
<gene>
    <name evidence="2" type="ORF">MENT_LOCUS43080</name>
</gene>
<evidence type="ECO:0000259" key="1">
    <source>
        <dbReference type="Pfam" id="PF26030"/>
    </source>
</evidence>
<name>A0A6V7WTE2_MELEN</name>
<protein>
    <recommendedName>
        <fullName evidence="1">RUN domain-containing protein</fullName>
    </recommendedName>
</protein>
<proteinExistence type="predicted"/>
<dbReference type="Proteomes" id="UP000580250">
    <property type="component" value="Unassembled WGS sequence"/>
</dbReference>
<organism evidence="2 3">
    <name type="scientific">Meloidogyne enterolobii</name>
    <name type="common">Root-knot nematode worm</name>
    <name type="synonym">Meloidogyne mayaguensis</name>
    <dbReference type="NCBI Taxonomy" id="390850"/>
    <lineage>
        <taxon>Eukaryota</taxon>
        <taxon>Metazoa</taxon>
        <taxon>Ecdysozoa</taxon>
        <taxon>Nematoda</taxon>
        <taxon>Chromadorea</taxon>
        <taxon>Rhabditida</taxon>
        <taxon>Tylenchina</taxon>
        <taxon>Tylenchomorpha</taxon>
        <taxon>Tylenchoidea</taxon>
        <taxon>Meloidogynidae</taxon>
        <taxon>Meloidogyninae</taxon>
        <taxon>Meloidogyne</taxon>
    </lineage>
</organism>
<sequence>MAMTDELENFAWRNGHLREGDLPLSELRARQTLILERLREKMRLRVKLAGPDADADENEFRKKLDAELDEAERGLLEKDQLVKQLSTQVSQSSNRIKLFKKL</sequence>
<accession>A0A6V7WTE2</accession>
<comment type="caution">
    <text evidence="2">The sequence shown here is derived from an EMBL/GenBank/DDBJ whole genome shotgun (WGS) entry which is preliminary data.</text>
</comment>
<dbReference type="EMBL" id="CAJEWN010000799">
    <property type="protein sequence ID" value="CAD2190298.1"/>
    <property type="molecule type" value="Genomic_DNA"/>
</dbReference>
<dbReference type="OrthoDB" id="10068328at2759"/>
<feature type="domain" description="RUN" evidence="1">
    <location>
        <begin position="5"/>
        <end position="92"/>
    </location>
</feature>
<dbReference type="Pfam" id="PF26030">
    <property type="entry name" value="RUNDC1"/>
    <property type="match status" value="1"/>
</dbReference>
<dbReference type="InterPro" id="IPR058732">
    <property type="entry name" value="RUNDC1_M"/>
</dbReference>
<evidence type="ECO:0000313" key="2">
    <source>
        <dbReference type="EMBL" id="CAD2190298.1"/>
    </source>
</evidence>
<dbReference type="AlphaFoldDB" id="A0A6V7WTE2"/>
<evidence type="ECO:0000313" key="3">
    <source>
        <dbReference type="Proteomes" id="UP000580250"/>
    </source>
</evidence>